<dbReference type="AlphaFoldDB" id="A0A8T2SSB4"/>
<dbReference type="GO" id="GO:1902600">
    <property type="term" value="P:proton transmembrane transport"/>
    <property type="evidence" value="ECO:0007669"/>
    <property type="project" value="TreeGrafter"/>
</dbReference>
<gene>
    <name evidence="1" type="ORF">KP509_18G017700</name>
</gene>
<organism evidence="1 2">
    <name type="scientific">Ceratopteris richardii</name>
    <name type="common">Triangle waterfern</name>
    <dbReference type="NCBI Taxonomy" id="49495"/>
    <lineage>
        <taxon>Eukaryota</taxon>
        <taxon>Viridiplantae</taxon>
        <taxon>Streptophyta</taxon>
        <taxon>Embryophyta</taxon>
        <taxon>Tracheophyta</taxon>
        <taxon>Polypodiopsida</taxon>
        <taxon>Polypodiidae</taxon>
        <taxon>Polypodiales</taxon>
        <taxon>Pteridineae</taxon>
        <taxon>Pteridaceae</taxon>
        <taxon>Parkerioideae</taxon>
        <taxon>Ceratopteris</taxon>
    </lineage>
</organism>
<sequence length="271" mass="30979">MATRIVVLPVAGRRWAFCMTKIPTNSSPSQPTRESFLQVWLNACLDLKSGRGFAQSFSPVTHYVSEKMEQKWTALEAAEQGSMKNRVYQLGQKLLARISPSESFLKLFHKDIPKLEIVYPVSLNSRLVRRRVRHVAKCGARVHSRYMYGSFACLPFSVLFGIVPVPNIPLFWNLFRAYANWQALQGSRRLLEFVSDGSDPLSSRNESGEKDKNLDNAIQPSLVLSPSKRLESMLQNSLKSCEEVSDPVIVRICEMYDMDNSQVLKWRDFKR</sequence>
<accession>A0A8T2SSB4</accession>
<proteinExistence type="predicted"/>
<dbReference type="GO" id="GO:0006813">
    <property type="term" value="P:potassium ion transport"/>
    <property type="evidence" value="ECO:0007669"/>
    <property type="project" value="TreeGrafter"/>
</dbReference>
<comment type="caution">
    <text evidence="1">The sequence shown here is derived from an EMBL/GenBank/DDBJ whole genome shotgun (WGS) entry which is preliminary data.</text>
</comment>
<protein>
    <submittedName>
        <fullName evidence="1">Uncharacterized protein</fullName>
    </submittedName>
</protein>
<dbReference type="Proteomes" id="UP000825935">
    <property type="component" value="Chromosome 18"/>
</dbReference>
<dbReference type="InterPro" id="IPR018786">
    <property type="entry name" value="Mit_KHE1"/>
</dbReference>
<dbReference type="EMBL" id="CM035423">
    <property type="protein sequence ID" value="KAH7365263.1"/>
    <property type="molecule type" value="Genomic_DNA"/>
</dbReference>
<name>A0A8T2SSB4_CERRI</name>
<evidence type="ECO:0000313" key="1">
    <source>
        <dbReference type="EMBL" id="KAH7365263.1"/>
    </source>
</evidence>
<evidence type="ECO:0000313" key="2">
    <source>
        <dbReference type="Proteomes" id="UP000825935"/>
    </source>
</evidence>
<dbReference type="OrthoDB" id="5562676at2759"/>
<reference evidence="1" key="1">
    <citation type="submission" date="2021-08" db="EMBL/GenBank/DDBJ databases">
        <title>WGS assembly of Ceratopteris richardii.</title>
        <authorList>
            <person name="Marchant D.B."/>
            <person name="Chen G."/>
            <person name="Jenkins J."/>
            <person name="Shu S."/>
            <person name="Leebens-Mack J."/>
            <person name="Grimwood J."/>
            <person name="Schmutz J."/>
            <person name="Soltis P."/>
            <person name="Soltis D."/>
            <person name="Chen Z.-H."/>
        </authorList>
    </citation>
    <scope>NUCLEOTIDE SEQUENCE</scope>
    <source>
        <strain evidence="1">Whitten #5841</strain>
        <tissue evidence="1">Leaf</tissue>
    </source>
</reference>
<dbReference type="Pfam" id="PF10173">
    <property type="entry name" value="Mit_KHE1"/>
    <property type="match status" value="1"/>
</dbReference>
<dbReference type="PANTHER" id="PTHR28062:SF1">
    <property type="entry name" value="TRANSMEMBRANE PROTEIN"/>
    <property type="match status" value="1"/>
</dbReference>
<dbReference type="GO" id="GO:0005743">
    <property type="term" value="C:mitochondrial inner membrane"/>
    <property type="evidence" value="ECO:0007669"/>
    <property type="project" value="TreeGrafter"/>
</dbReference>
<dbReference type="PANTHER" id="PTHR28062">
    <property type="entry name" value="K+-H+ EXCHANGE-LIKE PROTEIN"/>
    <property type="match status" value="1"/>
</dbReference>
<keyword evidence="2" id="KW-1185">Reference proteome</keyword>
<dbReference type="OMA" id="ENARYPW"/>